<proteinExistence type="predicted"/>
<sequence>MLRIGKDLNCFGGNISWTLHHDDAHVSLVTNNLTKYRPSIVPHPLFSLYLVPTNFFLFNKLKTMLKGCRFQFIDGI</sequence>
<reference evidence="1 2" key="1">
    <citation type="submission" date="2013-11" db="EMBL/GenBank/DDBJ databases">
        <title>Genome sequencing of Stegodyphus mimosarum.</title>
        <authorList>
            <person name="Bechsgaard J."/>
        </authorList>
    </citation>
    <scope>NUCLEOTIDE SEQUENCE [LARGE SCALE GENOMIC DNA]</scope>
</reference>
<dbReference type="GO" id="GO:0003676">
    <property type="term" value="F:nucleic acid binding"/>
    <property type="evidence" value="ECO:0007669"/>
    <property type="project" value="InterPro"/>
</dbReference>
<keyword evidence="2" id="KW-1185">Reference proteome</keyword>
<dbReference type="OrthoDB" id="6594036at2759"/>
<dbReference type="AlphaFoldDB" id="A0A087UFQ5"/>
<feature type="non-terminal residue" evidence="1">
    <location>
        <position position="76"/>
    </location>
</feature>
<name>A0A087UFQ5_STEMI</name>
<dbReference type="InterPro" id="IPR036397">
    <property type="entry name" value="RNaseH_sf"/>
</dbReference>
<dbReference type="EMBL" id="KK119613">
    <property type="protein sequence ID" value="KFM76194.1"/>
    <property type="molecule type" value="Genomic_DNA"/>
</dbReference>
<gene>
    <name evidence="1" type="ORF">X975_18100</name>
</gene>
<dbReference type="Proteomes" id="UP000054359">
    <property type="component" value="Unassembled WGS sequence"/>
</dbReference>
<protein>
    <submittedName>
        <fullName evidence="1">Uncharacterized protein</fullName>
    </submittedName>
</protein>
<dbReference type="Gene3D" id="3.30.420.10">
    <property type="entry name" value="Ribonuclease H-like superfamily/Ribonuclease H"/>
    <property type="match status" value="1"/>
</dbReference>
<evidence type="ECO:0000313" key="2">
    <source>
        <dbReference type="Proteomes" id="UP000054359"/>
    </source>
</evidence>
<organism evidence="1 2">
    <name type="scientific">Stegodyphus mimosarum</name>
    <name type="common">African social velvet spider</name>
    <dbReference type="NCBI Taxonomy" id="407821"/>
    <lineage>
        <taxon>Eukaryota</taxon>
        <taxon>Metazoa</taxon>
        <taxon>Ecdysozoa</taxon>
        <taxon>Arthropoda</taxon>
        <taxon>Chelicerata</taxon>
        <taxon>Arachnida</taxon>
        <taxon>Araneae</taxon>
        <taxon>Araneomorphae</taxon>
        <taxon>Entelegynae</taxon>
        <taxon>Eresoidea</taxon>
        <taxon>Eresidae</taxon>
        <taxon>Stegodyphus</taxon>
    </lineage>
</organism>
<evidence type="ECO:0000313" key="1">
    <source>
        <dbReference type="EMBL" id="KFM76194.1"/>
    </source>
</evidence>
<accession>A0A087UFQ5</accession>